<keyword evidence="7" id="KW-0788">Thiol protease</keyword>
<evidence type="ECO:0000256" key="5">
    <source>
        <dbReference type="ARBA" id="ARBA00022786"/>
    </source>
</evidence>
<evidence type="ECO:0000259" key="9">
    <source>
        <dbReference type="PROSITE" id="PS50235"/>
    </source>
</evidence>
<dbReference type="GO" id="GO:0016579">
    <property type="term" value="P:protein deubiquitination"/>
    <property type="evidence" value="ECO:0007669"/>
    <property type="project" value="InterPro"/>
</dbReference>
<dbReference type="CDD" id="cd02674">
    <property type="entry name" value="Peptidase_C19R"/>
    <property type="match status" value="1"/>
</dbReference>
<protein>
    <recommendedName>
        <fullName evidence="3">ubiquitinyl hydrolase 1</fullName>
        <ecNumber evidence="3">3.4.19.12</ecNumber>
    </recommendedName>
</protein>
<dbReference type="EMBL" id="JACYCF010000017">
    <property type="protein sequence ID" value="KAF8751642.1"/>
    <property type="molecule type" value="Genomic_DNA"/>
</dbReference>
<dbReference type="GO" id="GO:0004843">
    <property type="term" value="F:cysteine-type deubiquitinase activity"/>
    <property type="evidence" value="ECO:0007669"/>
    <property type="project" value="UniProtKB-EC"/>
</dbReference>
<comment type="similarity">
    <text evidence="2">Belongs to the peptidase C19 family.</text>
</comment>
<feature type="compositionally biased region" description="Basic and acidic residues" evidence="8">
    <location>
        <begin position="820"/>
        <end position="832"/>
    </location>
</feature>
<dbReference type="PROSITE" id="PS00973">
    <property type="entry name" value="USP_2"/>
    <property type="match status" value="1"/>
</dbReference>
<dbReference type="Proteomes" id="UP000614334">
    <property type="component" value="Unassembled WGS sequence"/>
</dbReference>
<proteinExistence type="inferred from homology"/>
<dbReference type="Pfam" id="PF00443">
    <property type="entry name" value="UCH"/>
    <property type="match status" value="2"/>
</dbReference>
<evidence type="ECO:0000256" key="3">
    <source>
        <dbReference type="ARBA" id="ARBA00012759"/>
    </source>
</evidence>
<comment type="catalytic activity">
    <reaction evidence="1">
        <text>Thiol-dependent hydrolysis of ester, thioester, amide, peptide and isopeptide bonds formed by the C-terminal Gly of ubiquitin (a 76-residue protein attached to proteins as an intracellular targeting signal).</text>
        <dbReference type="EC" id="3.4.19.12"/>
    </reaction>
</comment>
<dbReference type="PROSITE" id="PS50235">
    <property type="entry name" value="USP_3"/>
    <property type="match status" value="1"/>
</dbReference>
<feature type="domain" description="USP" evidence="9">
    <location>
        <begin position="9"/>
        <end position="807"/>
    </location>
</feature>
<evidence type="ECO:0000256" key="4">
    <source>
        <dbReference type="ARBA" id="ARBA00022670"/>
    </source>
</evidence>
<evidence type="ECO:0000256" key="8">
    <source>
        <dbReference type="SAM" id="MobiDB-lite"/>
    </source>
</evidence>
<evidence type="ECO:0000313" key="11">
    <source>
        <dbReference type="Proteomes" id="UP000614334"/>
    </source>
</evidence>
<sequence length="942" mass="105624">MPTSFLFVLFVHSSGNTCFMNSTLQYLTHIPELEEYFLSGLYKQGLNYDNPLDMQGQITNVFGALIHHLYPSPNSSAEPATKSYRWGNSTNSYAPREFKHTLGKFAPAFSGYQQHDTRQPDNDSCMSRLKVLVAFLVQISIAFDPFMYLTLPLPVTKTWRHIIHWVPWDTRKRTLAVEIEVPKDSSYGYLKKLFAKWFGVEAENFCDGACEGRKTYTGPTRPLRVAFTTVIAPHICVLFVAPCSRRLHRSLCLFHSTFGEHNVLAAELFQSIFPLFLFICSHPPAPSLHAYDPVRPPTQLARWLGPGGTPVRRTASPAPTPCVYRSGSYAHLLSPYHLLAAEVWSHKFYKFYDDYMNLTELAEKDTLVVYELPVPVKSIAKPPPQTSSFTFGAKPKPPPKTDPNAPSLLPIFHISEAQRSTAFGVPFFVLLTPAEASSREEIYRAVVERCERWTKNKSNLWKYRGPRLFLSEDEDGEGEPEADEMKVEVVRDVEMQPAQEIVAKEEASTEPAQDDGKLAPPADPQGQEDFEVIGPQTELFELRLFNSVTATGIETGFNMNASSVRWVDWNTREQAAKPDPTLSDPESEDGSAVIVEKLSQPTPLVKPTDALVCQWSSPMQTHFFGSESSLFDEWEEFIHPEVQAARDAQIKSRSGRRSIDLEDCLDELTKEEQLGEEDLWYCPRCKKHQQATKRFELWSVPDILVVHLKRFSNARAMRDKIDALVEFPISGLDLSSRVGESGQSDECVYDLFAVDEHMGGLGGGHYRAYAKNLSDGEWYHFDDSYVSKSSAEDSVNANAYLLFYRRRSSDSKAVIKKVRARVDSNQEPDSQKSIDMGGQSVVRVPDEADPPPFELSDLDVLVPPSAYDLPESQASYDLPGPYRSNPGGSDDDPTFTTPSPVTTGSAGAEYDSLEEKDQDGVERLGGVAVEVTTTTTTEKKEL</sequence>
<keyword evidence="6" id="KW-0378">Hydrolase</keyword>
<dbReference type="SUPFAM" id="SSF54001">
    <property type="entry name" value="Cysteine proteinases"/>
    <property type="match status" value="1"/>
</dbReference>
<dbReference type="InterPro" id="IPR038765">
    <property type="entry name" value="Papain-like_cys_pep_sf"/>
</dbReference>
<dbReference type="EC" id="3.4.19.12" evidence="3"/>
<evidence type="ECO:0000313" key="10">
    <source>
        <dbReference type="EMBL" id="KAF8751642.1"/>
    </source>
</evidence>
<dbReference type="InterPro" id="IPR018200">
    <property type="entry name" value="USP_CS"/>
</dbReference>
<dbReference type="AlphaFoldDB" id="A0A8H7I5D1"/>
<reference evidence="10" key="1">
    <citation type="submission" date="2020-09" db="EMBL/GenBank/DDBJ databases">
        <title>Comparative genome analyses of four rice-infecting Rhizoctonia solani isolates reveal extensive enrichment of homogalacturonan modification genes.</title>
        <authorList>
            <person name="Lee D.-Y."/>
            <person name="Jeon J."/>
            <person name="Kim K.-T."/>
            <person name="Cheong K."/>
            <person name="Song H."/>
            <person name="Choi G."/>
            <person name="Ko J."/>
            <person name="Opiyo S.O."/>
            <person name="Zuo S."/>
            <person name="Madhav S."/>
            <person name="Lee Y.-H."/>
            <person name="Wang G.-L."/>
        </authorList>
    </citation>
    <scope>NUCLEOTIDE SEQUENCE</scope>
    <source>
        <strain evidence="10">AG1-IA B2</strain>
    </source>
</reference>
<keyword evidence="5" id="KW-0833">Ubl conjugation pathway</keyword>
<dbReference type="InterPro" id="IPR028889">
    <property type="entry name" value="USP"/>
</dbReference>
<accession>A0A8H7I5D1</accession>
<feature type="compositionally biased region" description="Basic and acidic residues" evidence="8">
    <location>
        <begin position="913"/>
        <end position="922"/>
    </location>
</feature>
<evidence type="ECO:0000256" key="2">
    <source>
        <dbReference type="ARBA" id="ARBA00009085"/>
    </source>
</evidence>
<dbReference type="PANTHER" id="PTHR21646">
    <property type="entry name" value="UBIQUITIN CARBOXYL-TERMINAL HYDROLASE"/>
    <property type="match status" value="1"/>
</dbReference>
<evidence type="ECO:0000256" key="7">
    <source>
        <dbReference type="ARBA" id="ARBA00022807"/>
    </source>
</evidence>
<dbReference type="PANTHER" id="PTHR21646:SF24">
    <property type="entry name" value="UBIQUITIN CARBOXYL-TERMINAL HYDROLASE"/>
    <property type="match status" value="1"/>
</dbReference>
<evidence type="ECO:0000256" key="6">
    <source>
        <dbReference type="ARBA" id="ARBA00022801"/>
    </source>
</evidence>
<evidence type="ECO:0000256" key="1">
    <source>
        <dbReference type="ARBA" id="ARBA00000707"/>
    </source>
</evidence>
<dbReference type="InterPro" id="IPR001394">
    <property type="entry name" value="Peptidase_C19_UCH"/>
</dbReference>
<dbReference type="InterPro" id="IPR050185">
    <property type="entry name" value="Ub_carboxyl-term_hydrolase"/>
</dbReference>
<feature type="region of interest" description="Disordered" evidence="8">
    <location>
        <begin position="504"/>
        <end position="529"/>
    </location>
</feature>
<gene>
    <name evidence="10" type="ORF">RHS01_08285</name>
</gene>
<feature type="compositionally biased region" description="Polar residues" evidence="8">
    <location>
        <begin position="894"/>
        <end position="905"/>
    </location>
</feature>
<feature type="region of interest" description="Disordered" evidence="8">
    <location>
        <begin position="820"/>
        <end position="942"/>
    </location>
</feature>
<keyword evidence="4" id="KW-0645">Protease</keyword>
<organism evidence="10 11">
    <name type="scientific">Rhizoctonia solani</name>
    <dbReference type="NCBI Taxonomy" id="456999"/>
    <lineage>
        <taxon>Eukaryota</taxon>
        <taxon>Fungi</taxon>
        <taxon>Dikarya</taxon>
        <taxon>Basidiomycota</taxon>
        <taxon>Agaricomycotina</taxon>
        <taxon>Agaricomycetes</taxon>
        <taxon>Cantharellales</taxon>
        <taxon>Ceratobasidiaceae</taxon>
        <taxon>Rhizoctonia</taxon>
    </lineage>
</organism>
<name>A0A8H7I5D1_9AGAM</name>
<dbReference type="GO" id="GO:0006508">
    <property type="term" value="P:proteolysis"/>
    <property type="evidence" value="ECO:0007669"/>
    <property type="project" value="UniProtKB-KW"/>
</dbReference>
<dbReference type="Gene3D" id="3.90.70.10">
    <property type="entry name" value="Cysteine proteinases"/>
    <property type="match status" value="2"/>
</dbReference>
<comment type="caution">
    <text evidence="10">The sequence shown here is derived from an EMBL/GenBank/DDBJ whole genome shotgun (WGS) entry which is preliminary data.</text>
</comment>